<keyword evidence="2" id="KW-0489">Methyltransferase</keyword>
<dbReference type="RefSeq" id="WP_143776571.1">
    <property type="nucleotide sequence ID" value="NZ_VKKU01000002.1"/>
</dbReference>
<feature type="domain" description="Methyltransferase" evidence="1">
    <location>
        <begin position="39"/>
        <end position="133"/>
    </location>
</feature>
<sequence length="190" mass="20253">MTTFDGFSGWVAAKVMERQNAAAEEEAVRILDPQPGSKILVIGFGPGVGLQHLLNLPVQHVVGVDPSQVMHDAASRRNAADIRAGRLQLLKCAVADLSDDQGRFDGAIAVHTVQICRPFGPTAARLAKVLRPGAHLVTITHAWAARKDYGDERHFIATVSDGLREAGFASVSDKSADAENGTAILIEAIR</sequence>
<proteinExistence type="predicted"/>
<dbReference type="SUPFAM" id="SSF53335">
    <property type="entry name" value="S-adenosyl-L-methionine-dependent methyltransferases"/>
    <property type="match status" value="1"/>
</dbReference>
<evidence type="ECO:0000313" key="2">
    <source>
        <dbReference type="EMBL" id="TSB01361.1"/>
    </source>
</evidence>
<dbReference type="AlphaFoldDB" id="A0A553W9L6"/>
<dbReference type="Pfam" id="PF13649">
    <property type="entry name" value="Methyltransf_25"/>
    <property type="match status" value="1"/>
</dbReference>
<organism evidence="2 3">
    <name type="scientific">Sphingorhabdus contaminans</name>
    <dbReference type="NCBI Taxonomy" id="1343899"/>
    <lineage>
        <taxon>Bacteria</taxon>
        <taxon>Pseudomonadati</taxon>
        <taxon>Pseudomonadota</taxon>
        <taxon>Alphaproteobacteria</taxon>
        <taxon>Sphingomonadales</taxon>
        <taxon>Sphingomonadaceae</taxon>
        <taxon>Sphingorhabdus</taxon>
    </lineage>
</organism>
<name>A0A553W9L6_9SPHN</name>
<dbReference type="InterPro" id="IPR041698">
    <property type="entry name" value="Methyltransf_25"/>
</dbReference>
<dbReference type="GO" id="GO:0008168">
    <property type="term" value="F:methyltransferase activity"/>
    <property type="evidence" value="ECO:0007669"/>
    <property type="project" value="UniProtKB-KW"/>
</dbReference>
<dbReference type="OrthoDB" id="9777638at2"/>
<dbReference type="EMBL" id="VKKU01000002">
    <property type="protein sequence ID" value="TSB01361.1"/>
    <property type="molecule type" value="Genomic_DNA"/>
</dbReference>
<gene>
    <name evidence="2" type="ORF">FOM92_09110</name>
</gene>
<keyword evidence="2" id="KW-0808">Transferase</keyword>
<evidence type="ECO:0000259" key="1">
    <source>
        <dbReference type="Pfam" id="PF13649"/>
    </source>
</evidence>
<accession>A0A553W9L6</accession>
<dbReference type="Proteomes" id="UP000320160">
    <property type="component" value="Unassembled WGS sequence"/>
</dbReference>
<dbReference type="CDD" id="cd02440">
    <property type="entry name" value="AdoMet_MTases"/>
    <property type="match status" value="1"/>
</dbReference>
<dbReference type="InterPro" id="IPR029063">
    <property type="entry name" value="SAM-dependent_MTases_sf"/>
</dbReference>
<dbReference type="Gene3D" id="3.40.50.150">
    <property type="entry name" value="Vaccinia Virus protein VP39"/>
    <property type="match status" value="1"/>
</dbReference>
<dbReference type="GO" id="GO:0032259">
    <property type="term" value="P:methylation"/>
    <property type="evidence" value="ECO:0007669"/>
    <property type="project" value="UniProtKB-KW"/>
</dbReference>
<reference evidence="2 3" key="1">
    <citation type="submission" date="2019-07" db="EMBL/GenBank/DDBJ databases">
        <authorList>
            <person name="Park M."/>
        </authorList>
    </citation>
    <scope>NUCLEOTIDE SEQUENCE [LARGE SCALE GENOMIC DNA]</scope>
    <source>
        <strain evidence="2 3">KCTC32445</strain>
    </source>
</reference>
<protein>
    <submittedName>
        <fullName evidence="2">Class I SAM-dependent methyltransferase</fullName>
    </submittedName>
</protein>
<keyword evidence="3" id="KW-1185">Reference proteome</keyword>
<evidence type="ECO:0000313" key="3">
    <source>
        <dbReference type="Proteomes" id="UP000320160"/>
    </source>
</evidence>
<comment type="caution">
    <text evidence="2">The sequence shown here is derived from an EMBL/GenBank/DDBJ whole genome shotgun (WGS) entry which is preliminary data.</text>
</comment>